<feature type="domain" description="WYL" evidence="1">
    <location>
        <begin position="14"/>
        <end position="66"/>
    </location>
</feature>
<protein>
    <recommendedName>
        <fullName evidence="1">WYL domain-containing protein</fullName>
    </recommendedName>
</protein>
<evidence type="ECO:0000313" key="3">
    <source>
        <dbReference type="Proteomes" id="UP000317238"/>
    </source>
</evidence>
<sequence>MKNEFRRAMQDSDHYVIEMDYVDSKGRRTRRTISPIRFVGRDRVLAMCLCREEPRQFYLDRCEDVRLAPAEQVLMPLPIAEYDPAPAAYAPTPGLTTCGAGLCLA</sequence>
<accession>A0A5C5Y399</accession>
<gene>
    <name evidence="2" type="ORF">Pan14r_19030</name>
</gene>
<evidence type="ECO:0000259" key="1">
    <source>
        <dbReference type="Pfam" id="PF13280"/>
    </source>
</evidence>
<dbReference type="Pfam" id="PF13280">
    <property type="entry name" value="WYL"/>
    <property type="match status" value="1"/>
</dbReference>
<name>A0A5C5Y399_9PLAN</name>
<dbReference type="AlphaFoldDB" id="A0A5C5Y399"/>
<evidence type="ECO:0000313" key="2">
    <source>
        <dbReference type="EMBL" id="TWT69614.1"/>
    </source>
</evidence>
<keyword evidence="3" id="KW-1185">Reference proteome</keyword>
<proteinExistence type="predicted"/>
<organism evidence="2 3">
    <name type="scientific">Crateriforma conspicua</name>
    <dbReference type="NCBI Taxonomy" id="2527996"/>
    <lineage>
        <taxon>Bacteria</taxon>
        <taxon>Pseudomonadati</taxon>
        <taxon>Planctomycetota</taxon>
        <taxon>Planctomycetia</taxon>
        <taxon>Planctomycetales</taxon>
        <taxon>Planctomycetaceae</taxon>
        <taxon>Crateriforma</taxon>
    </lineage>
</organism>
<dbReference type="PROSITE" id="PS52050">
    <property type="entry name" value="WYL"/>
    <property type="match status" value="1"/>
</dbReference>
<dbReference type="RefSeq" id="WP_174820178.1">
    <property type="nucleotide sequence ID" value="NZ_CP036319.1"/>
</dbReference>
<dbReference type="EMBL" id="SJPL01000001">
    <property type="protein sequence ID" value="TWT69614.1"/>
    <property type="molecule type" value="Genomic_DNA"/>
</dbReference>
<dbReference type="InterPro" id="IPR026881">
    <property type="entry name" value="WYL_dom"/>
</dbReference>
<dbReference type="Proteomes" id="UP000317238">
    <property type="component" value="Unassembled WGS sequence"/>
</dbReference>
<comment type="caution">
    <text evidence="2">The sequence shown here is derived from an EMBL/GenBank/DDBJ whole genome shotgun (WGS) entry which is preliminary data.</text>
</comment>
<reference evidence="2 3" key="1">
    <citation type="submission" date="2019-02" db="EMBL/GenBank/DDBJ databases">
        <title>Deep-cultivation of Planctomycetes and their phenomic and genomic characterization uncovers novel biology.</title>
        <authorList>
            <person name="Wiegand S."/>
            <person name="Jogler M."/>
            <person name="Boedeker C."/>
            <person name="Pinto D."/>
            <person name="Vollmers J."/>
            <person name="Rivas-Marin E."/>
            <person name="Kohn T."/>
            <person name="Peeters S.H."/>
            <person name="Heuer A."/>
            <person name="Rast P."/>
            <person name="Oberbeckmann S."/>
            <person name="Bunk B."/>
            <person name="Jeske O."/>
            <person name="Meyerdierks A."/>
            <person name="Storesund J.E."/>
            <person name="Kallscheuer N."/>
            <person name="Luecker S."/>
            <person name="Lage O.M."/>
            <person name="Pohl T."/>
            <person name="Merkel B.J."/>
            <person name="Hornburger P."/>
            <person name="Mueller R.-W."/>
            <person name="Bruemmer F."/>
            <person name="Labrenz M."/>
            <person name="Spormann A.M."/>
            <person name="Op Den Camp H."/>
            <person name="Overmann J."/>
            <person name="Amann R."/>
            <person name="Jetten M.S.M."/>
            <person name="Mascher T."/>
            <person name="Medema M.H."/>
            <person name="Devos D.P."/>
            <person name="Kaster A.-K."/>
            <person name="Ovreas L."/>
            <person name="Rohde M."/>
            <person name="Galperin M.Y."/>
            <person name="Jogler C."/>
        </authorList>
    </citation>
    <scope>NUCLEOTIDE SEQUENCE [LARGE SCALE GENOMIC DNA]</scope>
    <source>
        <strain evidence="2 3">Pan14r</strain>
    </source>
</reference>